<dbReference type="Proteomes" id="UP000734854">
    <property type="component" value="Unassembled WGS sequence"/>
</dbReference>
<dbReference type="PANTHER" id="PTHR31205">
    <property type="entry name" value="ACTIN CROSS-LINKING PROTEIN (DUF569)"/>
    <property type="match status" value="1"/>
</dbReference>
<feature type="region of interest" description="Disordered" evidence="1">
    <location>
        <begin position="167"/>
        <end position="245"/>
    </location>
</feature>
<organism evidence="4 5">
    <name type="scientific">Zingiber officinale</name>
    <name type="common">Ginger</name>
    <name type="synonym">Amomum zingiber</name>
    <dbReference type="NCBI Taxonomy" id="94328"/>
    <lineage>
        <taxon>Eukaryota</taxon>
        <taxon>Viridiplantae</taxon>
        <taxon>Streptophyta</taxon>
        <taxon>Embryophyta</taxon>
        <taxon>Tracheophyta</taxon>
        <taxon>Spermatophyta</taxon>
        <taxon>Magnoliopsida</taxon>
        <taxon>Liliopsida</taxon>
        <taxon>Zingiberales</taxon>
        <taxon>Zingiberaceae</taxon>
        <taxon>Zingiber</taxon>
    </lineage>
</organism>
<name>A0A8J5KVR3_ZINOF</name>
<dbReference type="Pfam" id="PF22932">
    <property type="entry name" value="Ubiq_DUF_assoc"/>
    <property type="match status" value="1"/>
</dbReference>
<feature type="domain" description="DUF569" evidence="2">
    <location>
        <begin position="1"/>
        <end position="143"/>
    </location>
</feature>
<evidence type="ECO:0000313" key="5">
    <source>
        <dbReference type="Proteomes" id="UP000734854"/>
    </source>
</evidence>
<dbReference type="Gene3D" id="2.80.10.50">
    <property type="match status" value="1"/>
</dbReference>
<evidence type="ECO:0008006" key="6">
    <source>
        <dbReference type="Google" id="ProtNLM"/>
    </source>
</evidence>
<dbReference type="CDD" id="cd23340">
    <property type="entry name" value="beta-trefoil_FSCN_ACP-like"/>
    <property type="match status" value="1"/>
</dbReference>
<dbReference type="InterPro" id="IPR007679">
    <property type="entry name" value="DUF569"/>
</dbReference>
<accession>A0A8J5KVR3</accession>
<feature type="compositionally biased region" description="Polar residues" evidence="1">
    <location>
        <begin position="232"/>
        <end position="242"/>
    </location>
</feature>
<feature type="compositionally biased region" description="Pro residues" evidence="1">
    <location>
        <begin position="176"/>
        <end position="186"/>
    </location>
</feature>
<dbReference type="AlphaFoldDB" id="A0A8J5KVR3"/>
<reference evidence="4 5" key="1">
    <citation type="submission" date="2020-08" db="EMBL/GenBank/DDBJ databases">
        <title>Plant Genome Project.</title>
        <authorList>
            <person name="Zhang R.-G."/>
        </authorList>
    </citation>
    <scope>NUCLEOTIDE SEQUENCE [LARGE SCALE GENOMIC DNA]</scope>
    <source>
        <tissue evidence="4">Rhizome</tissue>
    </source>
</reference>
<evidence type="ECO:0000259" key="2">
    <source>
        <dbReference type="Pfam" id="PF04601"/>
    </source>
</evidence>
<gene>
    <name evidence="4" type="ORF">ZIOFF_047461</name>
</gene>
<sequence length="354" mass="39079">MDLFDRAKAVRLRSYHGKYLTADEDEEHVTQSRNGSASGARWEVEFLPDRPALRLRSCYGRYLAASPESFLLGFTGKKVVQLLPSLDQSDPSLEWEAFREGFQVKLRSHAGKFLRANGSLPPWRNSVTHDLPHYTATQDWVLWDVNIVEILPSSSAAAAATVKPKLAPPAASIKRPPSPPPSPPRPLQQKPPFAADISSPSATFEPDDLHEASFSWSTSSSISDSSPHAYTVHSQPSSTPQKYPSFAAPAPVPAVAPAPAKTPAAALSRTIYYTVADDRGNLDDDFEWPSMTFSGTSVPELTKILKKLTMLDDIIVCTRHPLRHNLSPVYLQLPPNNRTMWLVVVDAESSCEYY</sequence>
<dbReference type="PANTHER" id="PTHR31205:SF69">
    <property type="entry name" value="ACTIN CROSS-LINKING PROTEIN (DUF569)"/>
    <property type="match status" value="1"/>
</dbReference>
<dbReference type="SUPFAM" id="SSF50405">
    <property type="entry name" value="Actin-crosslinking proteins"/>
    <property type="match status" value="1"/>
</dbReference>
<proteinExistence type="predicted"/>
<dbReference type="InterPro" id="IPR008999">
    <property type="entry name" value="Actin-crosslinking"/>
</dbReference>
<comment type="caution">
    <text evidence="4">The sequence shown here is derived from an EMBL/GenBank/DDBJ whole genome shotgun (WGS) entry which is preliminary data.</text>
</comment>
<dbReference type="EMBL" id="JACMSC010000013">
    <property type="protein sequence ID" value="KAG6492498.1"/>
    <property type="molecule type" value="Genomic_DNA"/>
</dbReference>
<feature type="compositionally biased region" description="Low complexity" evidence="1">
    <location>
        <begin position="213"/>
        <end position="226"/>
    </location>
</feature>
<keyword evidence="5" id="KW-1185">Reference proteome</keyword>
<dbReference type="Pfam" id="PF04601">
    <property type="entry name" value="DUF569"/>
    <property type="match status" value="1"/>
</dbReference>
<evidence type="ECO:0000256" key="1">
    <source>
        <dbReference type="SAM" id="MobiDB-lite"/>
    </source>
</evidence>
<dbReference type="FunFam" id="2.80.10.50:FF:000067">
    <property type="entry name" value="BnaC05g19630D protein"/>
    <property type="match status" value="1"/>
</dbReference>
<evidence type="ECO:0000313" key="4">
    <source>
        <dbReference type="EMBL" id="KAG6492498.1"/>
    </source>
</evidence>
<feature type="domain" description="DUF569" evidence="3">
    <location>
        <begin position="268"/>
        <end position="345"/>
    </location>
</feature>
<protein>
    <recommendedName>
        <fullName evidence="6">DUF569 domain-containing protein</fullName>
    </recommendedName>
</protein>
<evidence type="ECO:0000259" key="3">
    <source>
        <dbReference type="Pfam" id="PF22932"/>
    </source>
</evidence>
<dbReference type="InterPro" id="IPR054726">
    <property type="entry name" value="Ubiq_DUF569-assoc"/>
</dbReference>